<dbReference type="GO" id="GO:0009236">
    <property type="term" value="P:cobalamin biosynthetic process"/>
    <property type="evidence" value="ECO:0007669"/>
    <property type="project" value="UniProtKB-UniPathway"/>
</dbReference>
<protein>
    <submittedName>
        <fullName evidence="4">Cobalt-precorrin-6A reductase</fullName>
        <ecNumber evidence="4">1.3.1.106</ecNumber>
    </submittedName>
</protein>
<dbReference type="PANTHER" id="PTHR36925">
    <property type="entry name" value="COBALT-PRECORRIN-6A REDUCTASE"/>
    <property type="match status" value="1"/>
</dbReference>
<organism evidence="4 5">
    <name type="scientific">Natronospirillum operosum</name>
    <dbReference type="NCBI Taxonomy" id="2759953"/>
    <lineage>
        <taxon>Bacteria</taxon>
        <taxon>Pseudomonadati</taxon>
        <taxon>Pseudomonadota</taxon>
        <taxon>Gammaproteobacteria</taxon>
        <taxon>Oceanospirillales</taxon>
        <taxon>Natronospirillaceae</taxon>
        <taxon>Natronospirillum</taxon>
    </lineage>
</organism>
<gene>
    <name evidence="4" type="ORF">E4656_06610</name>
</gene>
<dbReference type="UniPathway" id="UPA00148"/>
<reference evidence="4 5" key="1">
    <citation type="submission" date="2019-04" db="EMBL/GenBank/DDBJ databases">
        <title>Natronospirillum operosus gen. nov., sp. nov., a haloalkaliphilic satellite isolated from decaying biomass of laboratory culture of cyanobacterium Geitlerinema sp. and proposal of Natronospirillaceae fam. nov. and Saccharospirillaceae fam. nov.</title>
        <authorList>
            <person name="Kevbrin V."/>
            <person name="Boltyanskaya Y."/>
            <person name="Koziaeva V."/>
            <person name="Grouzdev D.S."/>
            <person name="Park M."/>
            <person name="Cho J."/>
        </authorList>
    </citation>
    <scope>NUCLEOTIDE SEQUENCE [LARGE SCALE GENOMIC DNA]</scope>
    <source>
        <strain evidence="4 5">G-116</strain>
    </source>
</reference>
<dbReference type="NCBIfam" id="TIGR00715">
    <property type="entry name" value="precor6x_red"/>
    <property type="match status" value="1"/>
</dbReference>
<comment type="caution">
    <text evidence="4">The sequence shown here is derived from an EMBL/GenBank/DDBJ whole genome shotgun (WGS) entry which is preliminary data.</text>
</comment>
<comment type="pathway">
    <text evidence="1">Cofactor biosynthesis; adenosylcobalamin biosynthesis.</text>
</comment>
<accession>A0A4Z0WFD0</accession>
<dbReference type="NCBIfam" id="NF005968">
    <property type="entry name" value="PRK08057.1-2"/>
    <property type="match status" value="1"/>
</dbReference>
<evidence type="ECO:0000313" key="5">
    <source>
        <dbReference type="Proteomes" id="UP000297475"/>
    </source>
</evidence>
<keyword evidence="3 4" id="KW-0560">Oxidoreductase</keyword>
<evidence type="ECO:0000256" key="3">
    <source>
        <dbReference type="ARBA" id="ARBA00023002"/>
    </source>
</evidence>
<dbReference type="EMBL" id="SRMF01000002">
    <property type="protein sequence ID" value="TGG93861.1"/>
    <property type="molecule type" value="Genomic_DNA"/>
</dbReference>
<dbReference type="EC" id="1.3.1.106" evidence="4"/>
<dbReference type="Pfam" id="PF02571">
    <property type="entry name" value="CbiJ"/>
    <property type="match status" value="1"/>
</dbReference>
<evidence type="ECO:0000256" key="1">
    <source>
        <dbReference type="ARBA" id="ARBA00004953"/>
    </source>
</evidence>
<dbReference type="OrthoDB" id="5183775at2"/>
<evidence type="ECO:0000313" key="4">
    <source>
        <dbReference type="EMBL" id="TGG93861.1"/>
    </source>
</evidence>
<name>A0A4Z0WFD0_9GAMM</name>
<proteinExistence type="predicted"/>
<dbReference type="Proteomes" id="UP000297475">
    <property type="component" value="Unassembled WGS sequence"/>
</dbReference>
<dbReference type="GO" id="GO:0016994">
    <property type="term" value="F:precorrin-6A reductase activity"/>
    <property type="evidence" value="ECO:0007669"/>
    <property type="project" value="InterPro"/>
</dbReference>
<dbReference type="InterPro" id="IPR003723">
    <property type="entry name" value="Precorrin-6x_reduct"/>
</dbReference>
<keyword evidence="5" id="KW-1185">Reference proteome</keyword>
<dbReference type="AlphaFoldDB" id="A0A4Z0WFD0"/>
<evidence type="ECO:0000256" key="2">
    <source>
        <dbReference type="ARBA" id="ARBA00022573"/>
    </source>
</evidence>
<dbReference type="PANTHER" id="PTHR36925:SF1">
    <property type="entry name" value="COBALT-PRECORRIN-6A REDUCTASE"/>
    <property type="match status" value="1"/>
</dbReference>
<keyword evidence="2" id="KW-0169">Cobalamin biosynthesis</keyword>
<dbReference type="PROSITE" id="PS51014">
    <property type="entry name" value="COBK_CBIJ"/>
    <property type="match status" value="1"/>
</dbReference>
<sequence>MINILLLGGSSEATALARVLADRGWPATFSYAGRVKALAPQPLPTRVGGFGGVDGLVRYLRDHQITHLIDATHPFAGQISTHAVRAAEQAGVPLLAFTRPPWTPEAGDHWQTVPDMAAAVAALSGPPERIMLALGRLQLPLFAAQPQHHYLLRFVEEPTELLPVPDYSLIIDRGPFTEESDRALLEQYRIDRVVSKNAGGEGARAKLTAARQLGLPVLMIDRPQVPPRAEVHSVEAVLDWLAHESERSPEAERGV</sequence>